<gene>
    <name evidence="1" type="ORF">HOLleu_37092</name>
</gene>
<comment type="caution">
    <text evidence="1">The sequence shown here is derived from an EMBL/GenBank/DDBJ whole genome shotgun (WGS) entry which is preliminary data.</text>
</comment>
<dbReference type="Proteomes" id="UP001152320">
    <property type="component" value="Chromosome 20"/>
</dbReference>
<evidence type="ECO:0000313" key="2">
    <source>
        <dbReference type="Proteomes" id="UP001152320"/>
    </source>
</evidence>
<evidence type="ECO:0000313" key="1">
    <source>
        <dbReference type="EMBL" id="KAJ8022251.1"/>
    </source>
</evidence>
<proteinExistence type="predicted"/>
<protein>
    <submittedName>
        <fullName evidence="1">Uncharacterized protein</fullName>
    </submittedName>
</protein>
<dbReference type="AlphaFoldDB" id="A0A9Q1BC38"/>
<sequence>MLEQNEILNFQLTTHIHIHGFNGSRKTACNDRTVRVECHPLSVPRRQNLHLINRWTSRPVTSTSDRSQAARWAPRNIKV</sequence>
<keyword evidence="2" id="KW-1185">Reference proteome</keyword>
<dbReference type="EMBL" id="JAIZAY010000020">
    <property type="protein sequence ID" value="KAJ8022251.1"/>
    <property type="molecule type" value="Genomic_DNA"/>
</dbReference>
<name>A0A9Q1BC38_HOLLE</name>
<accession>A0A9Q1BC38</accession>
<organism evidence="1 2">
    <name type="scientific">Holothuria leucospilota</name>
    <name type="common">Black long sea cucumber</name>
    <name type="synonym">Mertensiothuria leucospilota</name>
    <dbReference type="NCBI Taxonomy" id="206669"/>
    <lineage>
        <taxon>Eukaryota</taxon>
        <taxon>Metazoa</taxon>
        <taxon>Echinodermata</taxon>
        <taxon>Eleutherozoa</taxon>
        <taxon>Echinozoa</taxon>
        <taxon>Holothuroidea</taxon>
        <taxon>Aspidochirotacea</taxon>
        <taxon>Aspidochirotida</taxon>
        <taxon>Holothuriidae</taxon>
        <taxon>Holothuria</taxon>
    </lineage>
</organism>
<reference evidence="1" key="1">
    <citation type="submission" date="2021-10" db="EMBL/GenBank/DDBJ databases">
        <title>Tropical sea cucumber genome reveals ecological adaptation and Cuvierian tubules defense mechanism.</title>
        <authorList>
            <person name="Chen T."/>
        </authorList>
    </citation>
    <scope>NUCLEOTIDE SEQUENCE</scope>
    <source>
        <strain evidence="1">Nanhai2018</strain>
        <tissue evidence="1">Muscle</tissue>
    </source>
</reference>